<dbReference type="GO" id="GO:0009252">
    <property type="term" value="P:peptidoglycan biosynthetic process"/>
    <property type="evidence" value="ECO:0007669"/>
    <property type="project" value="TreeGrafter"/>
</dbReference>
<dbReference type="SUPFAM" id="SSF50621">
    <property type="entry name" value="Alanine racemase C-terminal domain-like"/>
    <property type="match status" value="1"/>
</dbReference>
<evidence type="ECO:0000256" key="1">
    <source>
        <dbReference type="ARBA" id="ARBA00000316"/>
    </source>
</evidence>
<sequence length="399" mass="43244">MDAFYRPTYVEISLDALRSNLETFRRVLPGSVHMMAVLKADAYGHGAVEVSKVAMECGATYLAVAFLDEAMELRNAGITAPILVLGYTPPEGIGLALEHDITLTVYTEELLEAASGYAQRDAAAGGNKPPLNIHIKIDSGMGRLGLHDEDEAVAFIAKALQTRGIRVEGLFTHYANADETDKAYTYEQHAKFAGIVRKAGELPGARFPFVHAGNSATAIDLPELTYNMVRLGIVMYGLYPSEEVNKERIRLKPVLSLKTGIVHLKTLPSGSGVSYGTIYHTQGDERIATLPIGYADGFSRLLTGKAEGLVRGRRAPVVGRICMDQCMLSTSDIPGAAFGDEVVLLGEQGGERITAEEIAAKLGTINYEVTCMISHRVPRVYVSGGRRVKAVNSLFRHLF</sequence>
<accession>A0A410WRV0</accession>
<name>A0A410WRV0_9BACL</name>
<dbReference type="AlphaFoldDB" id="A0A410WRV0"/>
<comment type="pathway">
    <text evidence="5">Amino-acid biosynthesis; D-alanine biosynthesis; D-alanine from L-alanine: step 1/1.</text>
</comment>
<dbReference type="InterPro" id="IPR000821">
    <property type="entry name" value="Ala_racemase"/>
</dbReference>
<dbReference type="UniPathway" id="UPA00042">
    <property type="reaction ID" value="UER00497"/>
</dbReference>
<dbReference type="PANTHER" id="PTHR30511:SF0">
    <property type="entry name" value="ALANINE RACEMASE, CATABOLIC-RELATED"/>
    <property type="match status" value="1"/>
</dbReference>
<evidence type="ECO:0000256" key="7">
    <source>
        <dbReference type="PIRSR" id="PIRSR600821-52"/>
    </source>
</evidence>
<dbReference type="RefSeq" id="WP_042235933.1">
    <property type="nucleotide sequence ID" value="NZ_CP026520.1"/>
</dbReference>
<dbReference type="PRINTS" id="PR00992">
    <property type="entry name" value="ALARACEMASE"/>
</dbReference>
<evidence type="ECO:0000313" key="9">
    <source>
        <dbReference type="EMBL" id="MCY9598091.1"/>
    </source>
</evidence>
<evidence type="ECO:0000256" key="5">
    <source>
        <dbReference type="HAMAP-Rule" id="MF_01201"/>
    </source>
</evidence>
<dbReference type="Proteomes" id="UP000288943">
    <property type="component" value="Chromosome"/>
</dbReference>
<comment type="catalytic activity">
    <reaction evidence="1 5">
        <text>L-alanine = D-alanine</text>
        <dbReference type="Rhea" id="RHEA:20249"/>
        <dbReference type="ChEBI" id="CHEBI:57416"/>
        <dbReference type="ChEBI" id="CHEBI:57972"/>
        <dbReference type="EC" id="5.1.1.1"/>
    </reaction>
</comment>
<dbReference type="InterPro" id="IPR009006">
    <property type="entry name" value="Ala_racemase/Decarboxylase_C"/>
</dbReference>
<dbReference type="Pfam" id="PF01168">
    <property type="entry name" value="Ala_racemase_N"/>
    <property type="match status" value="1"/>
</dbReference>
<feature type="domain" description="Alanine racemase C-terminal" evidence="8">
    <location>
        <begin position="254"/>
        <end position="382"/>
    </location>
</feature>
<dbReference type="OrthoDB" id="9813814at2"/>
<dbReference type="NCBIfam" id="TIGR00492">
    <property type="entry name" value="alr"/>
    <property type="match status" value="1"/>
</dbReference>
<protein>
    <recommendedName>
        <fullName evidence="5">Alanine racemase</fullName>
        <ecNumber evidence="5">5.1.1.1</ecNumber>
    </recommendedName>
</protein>
<evidence type="ECO:0000256" key="6">
    <source>
        <dbReference type="PIRSR" id="PIRSR600821-50"/>
    </source>
</evidence>
<feature type="active site" description="Proton acceptor; specific for L-alanine" evidence="5">
    <location>
        <position position="275"/>
    </location>
</feature>
<dbReference type="SUPFAM" id="SSF51419">
    <property type="entry name" value="PLP-binding barrel"/>
    <property type="match status" value="1"/>
</dbReference>
<dbReference type="EC" id="5.1.1.1" evidence="5"/>
<reference evidence="10 11" key="1">
    <citation type="submission" date="2018-01" db="EMBL/GenBank/DDBJ databases">
        <title>The whole genome sequencing and assembly of Paenibacillus chitinolyticus KCCM 41400 strain.</title>
        <authorList>
            <person name="Kim J.-Y."/>
            <person name="Park M.-K."/>
            <person name="Lee Y.-J."/>
            <person name="Yi H."/>
            <person name="Bahn Y.-S."/>
            <person name="Kim J.F."/>
            <person name="Lee D.-W."/>
        </authorList>
    </citation>
    <scope>NUCLEOTIDE SEQUENCE [LARGE SCALE GENOMIC DNA]</scope>
    <source>
        <strain evidence="10 11">KCCM 41400</strain>
    </source>
</reference>
<keyword evidence="4 5" id="KW-0413">Isomerase</keyword>
<proteinExistence type="inferred from homology"/>
<dbReference type="InterPro" id="IPR020622">
    <property type="entry name" value="Ala_racemase_pyridoxalP-BS"/>
</dbReference>
<feature type="modified residue" description="N6-(pyridoxal phosphate)lysine" evidence="5 6">
    <location>
        <position position="39"/>
    </location>
</feature>
<evidence type="ECO:0000256" key="3">
    <source>
        <dbReference type="ARBA" id="ARBA00022898"/>
    </source>
</evidence>
<dbReference type="KEGG" id="pchi:PC41400_05120"/>
<evidence type="ECO:0000313" key="12">
    <source>
        <dbReference type="Proteomes" id="UP001527202"/>
    </source>
</evidence>
<dbReference type="Pfam" id="PF00842">
    <property type="entry name" value="Ala_racemase_C"/>
    <property type="match status" value="1"/>
</dbReference>
<evidence type="ECO:0000256" key="4">
    <source>
        <dbReference type="ARBA" id="ARBA00023235"/>
    </source>
</evidence>
<dbReference type="GeneID" id="95374194"/>
<feature type="binding site" evidence="5 7">
    <location>
        <position position="143"/>
    </location>
    <ligand>
        <name>substrate</name>
    </ligand>
</feature>
<dbReference type="InterPro" id="IPR029066">
    <property type="entry name" value="PLP-binding_barrel"/>
</dbReference>
<dbReference type="PANTHER" id="PTHR30511">
    <property type="entry name" value="ALANINE RACEMASE"/>
    <property type="match status" value="1"/>
</dbReference>
<gene>
    <name evidence="10" type="primary">alr</name>
    <name evidence="9" type="ORF">M5X16_20250</name>
    <name evidence="10" type="ORF">PC41400_05120</name>
</gene>
<comment type="function">
    <text evidence="5">Catalyzes the interconversion of L-alanine and D-alanine. May also act on other amino acids.</text>
</comment>
<dbReference type="CDD" id="cd00430">
    <property type="entry name" value="PLPDE_III_AR"/>
    <property type="match status" value="1"/>
</dbReference>
<keyword evidence="12" id="KW-1185">Reference proteome</keyword>
<dbReference type="Proteomes" id="UP001527202">
    <property type="component" value="Unassembled WGS sequence"/>
</dbReference>
<dbReference type="EMBL" id="CP026520">
    <property type="protein sequence ID" value="QAV17095.1"/>
    <property type="molecule type" value="Genomic_DNA"/>
</dbReference>
<dbReference type="EMBL" id="JAMDMJ010000028">
    <property type="protein sequence ID" value="MCY9598091.1"/>
    <property type="molecule type" value="Genomic_DNA"/>
</dbReference>
<evidence type="ECO:0000256" key="2">
    <source>
        <dbReference type="ARBA" id="ARBA00001933"/>
    </source>
</evidence>
<dbReference type="Gene3D" id="3.20.20.10">
    <property type="entry name" value="Alanine racemase"/>
    <property type="match status" value="1"/>
</dbReference>
<evidence type="ECO:0000313" key="11">
    <source>
        <dbReference type="Proteomes" id="UP000288943"/>
    </source>
</evidence>
<comment type="cofactor">
    <cofactor evidence="2 5 6">
        <name>pyridoxal 5'-phosphate</name>
        <dbReference type="ChEBI" id="CHEBI:597326"/>
    </cofactor>
</comment>
<dbReference type="GO" id="GO:0030170">
    <property type="term" value="F:pyridoxal phosphate binding"/>
    <property type="evidence" value="ECO:0007669"/>
    <property type="project" value="UniProtKB-UniRule"/>
</dbReference>
<organism evidence="10 11">
    <name type="scientific">Paenibacillus chitinolyticus</name>
    <dbReference type="NCBI Taxonomy" id="79263"/>
    <lineage>
        <taxon>Bacteria</taxon>
        <taxon>Bacillati</taxon>
        <taxon>Bacillota</taxon>
        <taxon>Bacilli</taxon>
        <taxon>Bacillales</taxon>
        <taxon>Paenibacillaceae</taxon>
        <taxon>Paenibacillus</taxon>
    </lineage>
</organism>
<evidence type="ECO:0000313" key="10">
    <source>
        <dbReference type="EMBL" id="QAV17095.1"/>
    </source>
</evidence>
<reference evidence="9 12" key="2">
    <citation type="submission" date="2022-05" db="EMBL/GenBank/DDBJ databases">
        <title>Genome Sequencing of Bee-Associated Microbes.</title>
        <authorList>
            <person name="Dunlap C."/>
        </authorList>
    </citation>
    <scope>NUCLEOTIDE SEQUENCE [LARGE SCALE GENOMIC DNA]</scope>
    <source>
        <strain evidence="9 12">NRRL B-23120</strain>
    </source>
</reference>
<dbReference type="GO" id="GO:0005829">
    <property type="term" value="C:cytosol"/>
    <property type="evidence" value="ECO:0007669"/>
    <property type="project" value="TreeGrafter"/>
</dbReference>
<dbReference type="InterPro" id="IPR011079">
    <property type="entry name" value="Ala_racemase_C"/>
</dbReference>
<dbReference type="Gene3D" id="2.40.37.10">
    <property type="entry name" value="Lyase, Ornithine Decarboxylase, Chain A, domain 1"/>
    <property type="match status" value="1"/>
</dbReference>
<feature type="binding site" evidence="5 7">
    <location>
        <position position="323"/>
    </location>
    <ligand>
        <name>substrate</name>
    </ligand>
</feature>
<dbReference type="PROSITE" id="PS00395">
    <property type="entry name" value="ALANINE_RACEMASE"/>
    <property type="match status" value="1"/>
</dbReference>
<dbReference type="FunFam" id="2.40.37.10:FF:000006">
    <property type="entry name" value="Alanine racemase"/>
    <property type="match status" value="1"/>
</dbReference>
<dbReference type="SMART" id="SM01005">
    <property type="entry name" value="Ala_racemase_C"/>
    <property type="match status" value="1"/>
</dbReference>
<dbReference type="HAMAP" id="MF_01201">
    <property type="entry name" value="Ala_racemase"/>
    <property type="match status" value="1"/>
</dbReference>
<comment type="similarity">
    <text evidence="5">Belongs to the alanine racemase family.</text>
</comment>
<keyword evidence="3 5" id="KW-0663">Pyridoxal phosphate</keyword>
<dbReference type="InterPro" id="IPR001608">
    <property type="entry name" value="Ala_racemase_N"/>
</dbReference>
<dbReference type="FunFam" id="3.20.20.10:FF:000002">
    <property type="entry name" value="Alanine racemase"/>
    <property type="match status" value="1"/>
</dbReference>
<evidence type="ECO:0000259" key="8">
    <source>
        <dbReference type="SMART" id="SM01005"/>
    </source>
</evidence>
<dbReference type="GO" id="GO:0008784">
    <property type="term" value="F:alanine racemase activity"/>
    <property type="evidence" value="ECO:0007669"/>
    <property type="project" value="UniProtKB-UniRule"/>
</dbReference>
<feature type="active site" description="Proton acceptor; specific for D-alanine" evidence="5">
    <location>
        <position position="39"/>
    </location>
</feature>
<dbReference type="GO" id="GO:0030632">
    <property type="term" value="P:D-alanine biosynthetic process"/>
    <property type="evidence" value="ECO:0007669"/>
    <property type="project" value="UniProtKB-UniRule"/>
</dbReference>